<evidence type="ECO:0000313" key="3">
    <source>
        <dbReference type="Proteomes" id="UP000219522"/>
    </source>
</evidence>
<feature type="compositionally biased region" description="Basic and acidic residues" evidence="1">
    <location>
        <begin position="167"/>
        <end position="187"/>
    </location>
</feature>
<comment type="caution">
    <text evidence="2">The sequence shown here is derived from an EMBL/GenBank/DDBJ whole genome shotgun (WGS) entry which is preliminary data.</text>
</comment>
<name>A0A7Z7I636_9BURK</name>
<evidence type="ECO:0000256" key="1">
    <source>
        <dbReference type="SAM" id="MobiDB-lite"/>
    </source>
</evidence>
<evidence type="ECO:0008006" key="4">
    <source>
        <dbReference type="Google" id="ProtNLM"/>
    </source>
</evidence>
<sequence length="376" mass="43297">MTRTNRRSVSIAPAHNKASLSKGQKAFNTLIRQIEKRRHYLGAWEVVGPVFQKKYTDEFLPLEKICTDLQVKMVHCLEQAFDQKGLTKSERRTISELITGLAGDLIEEQDDAQLKAIYNRHSQSDFDSEAAAELEDMKSMLEAMLGAELGDDIDMNSPEDLLQRAHAKMEEQQARDAAENQAREERRAKRKKSAKQLAAQARQEAEQAQLSQSIREVYRKVASALHPDREPDPQERQRKTALMQRANQAYGNNNLLQLLELQLELEHIDQSAINNIGEERLKHYNVILKEQLGELDQEILHVEARFRHAYRIPPFIDISPDTAVRNLTGDIAGIQQSVRDLKQDLQVFEEIRTLKSWLKSVKRQHATLRFDEKMPF</sequence>
<dbReference type="RefSeq" id="WP_097189902.1">
    <property type="nucleotide sequence ID" value="NZ_OCSU01000001.1"/>
</dbReference>
<keyword evidence="3" id="KW-1185">Reference proteome</keyword>
<gene>
    <name evidence="2" type="ORF">SAMN05446927_3160</name>
</gene>
<evidence type="ECO:0000313" key="2">
    <source>
        <dbReference type="EMBL" id="SOE66840.1"/>
    </source>
</evidence>
<feature type="region of interest" description="Disordered" evidence="1">
    <location>
        <begin position="167"/>
        <end position="196"/>
    </location>
</feature>
<dbReference type="Gene3D" id="1.10.287.110">
    <property type="entry name" value="DnaJ domain"/>
    <property type="match status" value="1"/>
</dbReference>
<reference evidence="2 3" key="1">
    <citation type="submission" date="2017-09" db="EMBL/GenBank/DDBJ databases">
        <authorList>
            <person name="Varghese N."/>
            <person name="Submissions S."/>
        </authorList>
    </citation>
    <scope>NUCLEOTIDE SEQUENCE [LARGE SCALE GENOMIC DNA]</scope>
    <source>
        <strain evidence="2 3">OK806</strain>
    </source>
</reference>
<organism evidence="2 3">
    <name type="scientific">Caballeronia arationis</name>
    <dbReference type="NCBI Taxonomy" id="1777142"/>
    <lineage>
        <taxon>Bacteria</taxon>
        <taxon>Pseudomonadati</taxon>
        <taxon>Pseudomonadota</taxon>
        <taxon>Betaproteobacteria</taxon>
        <taxon>Burkholderiales</taxon>
        <taxon>Burkholderiaceae</taxon>
        <taxon>Caballeronia</taxon>
    </lineage>
</organism>
<dbReference type="Proteomes" id="UP000219522">
    <property type="component" value="Unassembled WGS sequence"/>
</dbReference>
<accession>A0A7Z7I636</accession>
<dbReference type="InterPro" id="IPR036869">
    <property type="entry name" value="J_dom_sf"/>
</dbReference>
<dbReference type="SUPFAM" id="SSF46565">
    <property type="entry name" value="Chaperone J-domain"/>
    <property type="match status" value="1"/>
</dbReference>
<dbReference type="AlphaFoldDB" id="A0A7Z7I636"/>
<proteinExistence type="predicted"/>
<protein>
    <recommendedName>
        <fullName evidence="4">Molecular chaperone DnaJ</fullName>
    </recommendedName>
</protein>
<dbReference type="EMBL" id="OCSU01000001">
    <property type="protein sequence ID" value="SOE66840.1"/>
    <property type="molecule type" value="Genomic_DNA"/>
</dbReference>